<sequence>MSTIHDAARRDAIAAYRLIDDAPCPDLERLVRLAASICGVSTAVINVIDDRWQHQIAAVGFEPALCEREDSMCAAVLSRRTQVSVRDARLDERFAANPFVTGEIAHIRFYAASPLTTPQGITIGTLCVFDEEPGELSPEQSADLALLADQVVELLELRRVSAELARSNEQLAVFAAQVSHDLRNPLTALAGFLELASTSPEMAHAPHAAEALARAEAAADRMTTMVDDLLEYARVGGAVSRCEEVRLDEVTAAVLEDLGPEIRASGADVTVDADLPVRGDETQLRALVQNLLANAVKFSSVNGDAPRVMLTATPVDGAVRMSVDDNGPGVPASDRERVFALMARGTDDHVPGLGIGLSTCRRIVQAHGGTISIDDSPLGGARVSVVLPG</sequence>
<keyword evidence="7" id="KW-0902">Two-component regulatory system</keyword>
<dbReference type="KEGG" id="mliy:RYJ27_08350"/>
<evidence type="ECO:0000313" key="10">
    <source>
        <dbReference type="EMBL" id="WOQ68725.1"/>
    </source>
</evidence>
<dbReference type="SUPFAM" id="SSF55874">
    <property type="entry name" value="ATPase domain of HSP90 chaperone/DNA topoisomerase II/histidine kinase"/>
    <property type="match status" value="1"/>
</dbReference>
<dbReference type="InterPro" id="IPR029016">
    <property type="entry name" value="GAF-like_dom_sf"/>
</dbReference>
<dbReference type="PANTHER" id="PTHR42878:SF15">
    <property type="entry name" value="BACTERIOPHYTOCHROME"/>
    <property type="match status" value="1"/>
</dbReference>
<dbReference type="SMART" id="SM00388">
    <property type="entry name" value="HisKA"/>
    <property type="match status" value="1"/>
</dbReference>
<keyword evidence="4" id="KW-0597">Phosphoprotein</keyword>
<name>A0AAU0MEZ4_9MICO</name>
<dbReference type="EMBL" id="CP137080">
    <property type="protein sequence ID" value="WOQ68725.1"/>
    <property type="molecule type" value="Genomic_DNA"/>
</dbReference>
<dbReference type="Gene3D" id="3.30.565.10">
    <property type="entry name" value="Histidine kinase-like ATPase, C-terminal domain"/>
    <property type="match status" value="1"/>
</dbReference>
<dbReference type="SUPFAM" id="SSF55781">
    <property type="entry name" value="GAF domain-like"/>
    <property type="match status" value="1"/>
</dbReference>
<dbReference type="EC" id="2.7.13.3" evidence="3"/>
<dbReference type="GO" id="GO:0000155">
    <property type="term" value="F:phosphorelay sensor kinase activity"/>
    <property type="evidence" value="ECO:0007669"/>
    <property type="project" value="InterPro"/>
</dbReference>
<dbReference type="SMART" id="SM00387">
    <property type="entry name" value="HATPase_c"/>
    <property type="match status" value="1"/>
</dbReference>
<accession>A0AAU0MEZ4</accession>
<dbReference type="Proteomes" id="UP001329313">
    <property type="component" value="Chromosome"/>
</dbReference>
<protein>
    <recommendedName>
        <fullName evidence="8">Sensor-like histidine kinase SenX3</fullName>
        <ecNumber evidence="3">2.7.13.3</ecNumber>
    </recommendedName>
</protein>
<keyword evidence="6 10" id="KW-0418">Kinase</keyword>
<dbReference type="Pfam" id="PF00512">
    <property type="entry name" value="HisKA"/>
    <property type="match status" value="1"/>
</dbReference>
<dbReference type="PRINTS" id="PR00344">
    <property type="entry name" value="BCTRLSENSOR"/>
</dbReference>
<evidence type="ECO:0000256" key="5">
    <source>
        <dbReference type="ARBA" id="ARBA00022679"/>
    </source>
</evidence>
<reference evidence="10 11" key="1">
    <citation type="submission" date="2023-10" db="EMBL/GenBank/DDBJ databases">
        <title>Y20.</title>
        <authorList>
            <person name="Zhang G."/>
            <person name="Ding Y."/>
        </authorList>
    </citation>
    <scope>NUCLEOTIDE SEQUENCE [LARGE SCALE GENOMIC DNA]</scope>
    <source>
        <strain evidence="10 11">Y20</strain>
    </source>
</reference>
<dbReference type="InterPro" id="IPR003661">
    <property type="entry name" value="HisK_dim/P_dom"/>
</dbReference>
<evidence type="ECO:0000256" key="6">
    <source>
        <dbReference type="ARBA" id="ARBA00022777"/>
    </source>
</evidence>
<dbReference type="PROSITE" id="PS50109">
    <property type="entry name" value="HIS_KIN"/>
    <property type="match status" value="1"/>
</dbReference>
<keyword evidence="11" id="KW-1185">Reference proteome</keyword>
<keyword evidence="5" id="KW-0808">Transferase</keyword>
<comment type="catalytic activity">
    <reaction evidence="1">
        <text>ATP + protein L-histidine = ADP + protein N-phospho-L-histidine.</text>
        <dbReference type="EC" id="2.7.13.3"/>
    </reaction>
</comment>
<dbReference type="CDD" id="cd00082">
    <property type="entry name" value="HisKA"/>
    <property type="match status" value="1"/>
</dbReference>
<organism evidence="10 11">
    <name type="scientific">Microbacterium limosum</name>
    <dbReference type="NCBI Taxonomy" id="3079935"/>
    <lineage>
        <taxon>Bacteria</taxon>
        <taxon>Bacillati</taxon>
        <taxon>Actinomycetota</taxon>
        <taxon>Actinomycetes</taxon>
        <taxon>Micrococcales</taxon>
        <taxon>Microbacteriaceae</taxon>
        <taxon>Microbacterium</taxon>
    </lineage>
</organism>
<dbReference type="InterPro" id="IPR036890">
    <property type="entry name" value="HATPase_C_sf"/>
</dbReference>
<dbReference type="GO" id="GO:0030295">
    <property type="term" value="F:protein kinase activator activity"/>
    <property type="evidence" value="ECO:0007669"/>
    <property type="project" value="TreeGrafter"/>
</dbReference>
<dbReference type="GO" id="GO:0005886">
    <property type="term" value="C:plasma membrane"/>
    <property type="evidence" value="ECO:0007669"/>
    <property type="project" value="UniProtKB-SubCell"/>
</dbReference>
<feature type="domain" description="Histidine kinase" evidence="9">
    <location>
        <begin position="177"/>
        <end position="389"/>
    </location>
</feature>
<dbReference type="InterPro" id="IPR003594">
    <property type="entry name" value="HATPase_dom"/>
</dbReference>
<proteinExistence type="predicted"/>
<evidence type="ECO:0000256" key="4">
    <source>
        <dbReference type="ARBA" id="ARBA00022553"/>
    </source>
</evidence>
<dbReference type="RefSeq" id="WP_330169867.1">
    <property type="nucleotide sequence ID" value="NZ_CP137080.1"/>
</dbReference>
<dbReference type="InterPro" id="IPR004358">
    <property type="entry name" value="Sig_transdc_His_kin-like_C"/>
</dbReference>
<evidence type="ECO:0000256" key="8">
    <source>
        <dbReference type="ARBA" id="ARBA00039401"/>
    </source>
</evidence>
<evidence type="ECO:0000256" key="7">
    <source>
        <dbReference type="ARBA" id="ARBA00023012"/>
    </source>
</evidence>
<dbReference type="SUPFAM" id="SSF47384">
    <property type="entry name" value="Homodimeric domain of signal transducing histidine kinase"/>
    <property type="match status" value="1"/>
</dbReference>
<dbReference type="PANTHER" id="PTHR42878">
    <property type="entry name" value="TWO-COMPONENT HISTIDINE KINASE"/>
    <property type="match status" value="1"/>
</dbReference>
<comment type="subcellular location">
    <subcellularLocation>
        <location evidence="2">Cell membrane</location>
    </subcellularLocation>
</comment>
<dbReference type="InterPro" id="IPR036097">
    <property type="entry name" value="HisK_dim/P_sf"/>
</dbReference>
<evidence type="ECO:0000256" key="3">
    <source>
        <dbReference type="ARBA" id="ARBA00012438"/>
    </source>
</evidence>
<evidence type="ECO:0000256" key="1">
    <source>
        <dbReference type="ARBA" id="ARBA00000085"/>
    </source>
</evidence>
<dbReference type="GO" id="GO:0007234">
    <property type="term" value="P:osmosensory signaling via phosphorelay pathway"/>
    <property type="evidence" value="ECO:0007669"/>
    <property type="project" value="TreeGrafter"/>
</dbReference>
<evidence type="ECO:0000313" key="11">
    <source>
        <dbReference type="Proteomes" id="UP001329313"/>
    </source>
</evidence>
<dbReference type="GO" id="GO:0000156">
    <property type="term" value="F:phosphorelay response regulator activity"/>
    <property type="evidence" value="ECO:0007669"/>
    <property type="project" value="TreeGrafter"/>
</dbReference>
<dbReference type="Gene3D" id="3.30.450.40">
    <property type="match status" value="1"/>
</dbReference>
<dbReference type="InterPro" id="IPR005467">
    <property type="entry name" value="His_kinase_dom"/>
</dbReference>
<dbReference type="InterPro" id="IPR050351">
    <property type="entry name" value="BphY/WalK/GraS-like"/>
</dbReference>
<evidence type="ECO:0000259" key="9">
    <source>
        <dbReference type="PROSITE" id="PS50109"/>
    </source>
</evidence>
<dbReference type="AlphaFoldDB" id="A0AAU0MEZ4"/>
<dbReference type="Pfam" id="PF02518">
    <property type="entry name" value="HATPase_c"/>
    <property type="match status" value="1"/>
</dbReference>
<gene>
    <name evidence="10" type="ORF">RYJ27_08350</name>
</gene>
<dbReference type="Gene3D" id="1.10.287.130">
    <property type="match status" value="1"/>
</dbReference>
<evidence type="ECO:0000256" key="2">
    <source>
        <dbReference type="ARBA" id="ARBA00004236"/>
    </source>
</evidence>